<feature type="non-terminal residue" evidence="1">
    <location>
        <position position="38"/>
    </location>
</feature>
<proteinExistence type="predicted"/>
<protein>
    <submittedName>
        <fullName evidence="1">Uncharacterized protein</fullName>
    </submittedName>
</protein>
<name>I9X1J9_RHILT</name>
<gene>
    <name evidence="1" type="ORF">Rleg9DRAFT_1427</name>
</gene>
<dbReference type="Proteomes" id="UP000005092">
    <property type="component" value="Unassembled WGS sequence"/>
</dbReference>
<evidence type="ECO:0000313" key="2">
    <source>
        <dbReference type="Proteomes" id="UP000005092"/>
    </source>
</evidence>
<dbReference type="HOGENOM" id="CLU_3337474_0_0_5"/>
<reference evidence="1 2" key="1">
    <citation type="submission" date="2012-02" db="EMBL/GenBank/DDBJ databases">
        <title>Improved High-Quality Draft Sequence of Rhizobium leguminosarum bv. trifolii WSM597.</title>
        <authorList>
            <consortium name="US DOE Joint Genome Institute"/>
            <person name="Lucas S."/>
            <person name="Han J."/>
            <person name="Lapidus A."/>
            <person name="Cheng J.-F."/>
            <person name="Goodwin L."/>
            <person name="Pitluck S."/>
            <person name="Peters L."/>
            <person name="Ovchinnikova G."/>
            <person name="Held B."/>
            <person name="Detter J.C."/>
            <person name="Han C."/>
            <person name="Tapia R."/>
            <person name="Land M."/>
            <person name="Hauser L."/>
            <person name="Kyrpides N."/>
            <person name="Ivanova N."/>
            <person name="Pagani I."/>
            <person name="Brau L."/>
            <person name="Yates R."/>
            <person name="O'Hara G."/>
            <person name="Rui T."/>
            <person name="Howieson J."/>
            <person name="Reeve W."/>
            <person name="Woyke T."/>
        </authorList>
    </citation>
    <scope>NUCLEOTIDE SEQUENCE [LARGE SCALE GENOMIC DNA]</scope>
    <source>
        <strain evidence="1 2">WSM597</strain>
    </source>
</reference>
<sequence length="38" mass="4116">MSSATTQVSASWLVLPERRVTAHTGDVGYTFGLCEESK</sequence>
<evidence type="ECO:0000313" key="1">
    <source>
        <dbReference type="EMBL" id="EJB02621.1"/>
    </source>
</evidence>
<dbReference type="AlphaFoldDB" id="I9X1J9"/>
<dbReference type="EMBL" id="JH719381">
    <property type="protein sequence ID" value="EJB02621.1"/>
    <property type="molecule type" value="Genomic_DNA"/>
</dbReference>
<organism evidence="1 2">
    <name type="scientific">Rhizobium leguminosarum bv. trifolii WSM597</name>
    <dbReference type="NCBI Taxonomy" id="754764"/>
    <lineage>
        <taxon>Bacteria</taxon>
        <taxon>Pseudomonadati</taxon>
        <taxon>Pseudomonadota</taxon>
        <taxon>Alphaproteobacteria</taxon>
        <taxon>Hyphomicrobiales</taxon>
        <taxon>Rhizobiaceae</taxon>
        <taxon>Rhizobium/Agrobacterium group</taxon>
        <taxon>Rhizobium</taxon>
    </lineage>
</organism>
<accession>I9X1J9</accession>